<name>A0A2R6NIF7_9APHY</name>
<gene>
    <name evidence="1" type="ORF">PHLCEN_2v11958</name>
</gene>
<accession>A0A2R6NIF7</accession>
<proteinExistence type="predicted"/>
<organism evidence="1 2">
    <name type="scientific">Hermanssonia centrifuga</name>
    <dbReference type="NCBI Taxonomy" id="98765"/>
    <lineage>
        <taxon>Eukaryota</taxon>
        <taxon>Fungi</taxon>
        <taxon>Dikarya</taxon>
        <taxon>Basidiomycota</taxon>
        <taxon>Agaricomycotina</taxon>
        <taxon>Agaricomycetes</taxon>
        <taxon>Polyporales</taxon>
        <taxon>Meruliaceae</taxon>
        <taxon>Hermanssonia</taxon>
    </lineage>
</organism>
<dbReference type="Gene3D" id="3.30.70.100">
    <property type="match status" value="1"/>
</dbReference>
<dbReference type="Proteomes" id="UP000186601">
    <property type="component" value="Unassembled WGS sequence"/>
</dbReference>
<dbReference type="EMBL" id="MLYV02001209">
    <property type="protein sequence ID" value="PSR72166.1"/>
    <property type="molecule type" value="Genomic_DNA"/>
</dbReference>
<protein>
    <recommendedName>
        <fullName evidence="3">ABM domain-containing protein</fullName>
    </recommendedName>
</protein>
<dbReference type="AlphaFoldDB" id="A0A2R6NIF7"/>
<sequence length="141" mass="15737">MASPEYSELQAKVTPSATILESMKHVTFNTEPYTALNSPLAEFAIWTLYESTDKQKFQEKLEKLVDLVINLPPPAKVYKGGWGPVVENDRQFVVLLGWESLESFNSNIAASPQEVRDLIAELKGLADLDLKHVSLHLGPQN</sequence>
<dbReference type="OrthoDB" id="3830579at2759"/>
<comment type="caution">
    <text evidence="1">The sequence shown here is derived from an EMBL/GenBank/DDBJ whole genome shotgun (WGS) entry which is preliminary data.</text>
</comment>
<evidence type="ECO:0008006" key="3">
    <source>
        <dbReference type="Google" id="ProtNLM"/>
    </source>
</evidence>
<keyword evidence="2" id="KW-1185">Reference proteome</keyword>
<dbReference type="STRING" id="98765.A0A2R6NIF7"/>
<evidence type="ECO:0000313" key="2">
    <source>
        <dbReference type="Proteomes" id="UP000186601"/>
    </source>
</evidence>
<evidence type="ECO:0000313" key="1">
    <source>
        <dbReference type="EMBL" id="PSR72166.1"/>
    </source>
</evidence>
<reference evidence="1 2" key="1">
    <citation type="submission" date="2018-02" db="EMBL/GenBank/DDBJ databases">
        <title>Genome sequence of the basidiomycete white-rot fungus Phlebia centrifuga.</title>
        <authorList>
            <person name="Granchi Z."/>
            <person name="Peng M."/>
            <person name="de Vries R.P."/>
            <person name="Hilden K."/>
            <person name="Makela M.R."/>
            <person name="Grigoriev I."/>
            <person name="Riley R."/>
        </authorList>
    </citation>
    <scope>NUCLEOTIDE SEQUENCE [LARGE SCALE GENOMIC DNA]</scope>
    <source>
        <strain evidence="1 2">FBCC195</strain>
    </source>
</reference>